<dbReference type="eggNOG" id="ENOG502QYH9">
    <property type="taxonomic scope" value="Eukaryota"/>
</dbReference>
<dbReference type="RefSeq" id="XP_003885881.1">
    <property type="nucleotide sequence ID" value="XM_003885832.1"/>
</dbReference>
<feature type="compositionally biased region" description="Basic and acidic residues" evidence="1">
    <location>
        <begin position="1847"/>
        <end position="1856"/>
    </location>
</feature>
<keyword evidence="2" id="KW-0812">Transmembrane</keyword>
<feature type="compositionally biased region" description="Basic and acidic residues" evidence="1">
    <location>
        <begin position="2383"/>
        <end position="2394"/>
    </location>
</feature>
<feature type="compositionally biased region" description="Polar residues" evidence="1">
    <location>
        <begin position="2257"/>
        <end position="2278"/>
    </location>
</feature>
<feature type="compositionally biased region" description="Basic and acidic residues" evidence="1">
    <location>
        <begin position="1823"/>
        <end position="1832"/>
    </location>
</feature>
<feature type="compositionally biased region" description="Basic and acidic residues" evidence="1">
    <location>
        <begin position="1328"/>
        <end position="1349"/>
    </location>
</feature>
<feature type="region of interest" description="Disordered" evidence="1">
    <location>
        <begin position="1892"/>
        <end position="1911"/>
    </location>
</feature>
<feature type="region of interest" description="Disordered" evidence="1">
    <location>
        <begin position="579"/>
        <end position="602"/>
    </location>
</feature>
<reference evidence="3" key="1">
    <citation type="submission" date="2011-02" db="EMBL/GenBank/DDBJ databases">
        <authorList>
            <person name="Aslett M."/>
        </authorList>
    </citation>
    <scope>NUCLEOTIDE SEQUENCE</scope>
    <source>
        <strain evidence="3">Liverpool</strain>
    </source>
</reference>
<feature type="region of interest" description="Disordered" evidence="1">
    <location>
        <begin position="829"/>
        <end position="854"/>
    </location>
</feature>
<feature type="region of interest" description="Disordered" evidence="1">
    <location>
        <begin position="1302"/>
        <end position="1389"/>
    </location>
</feature>
<feature type="region of interest" description="Disordered" evidence="1">
    <location>
        <begin position="2555"/>
        <end position="2627"/>
    </location>
</feature>
<feature type="region of interest" description="Disordered" evidence="1">
    <location>
        <begin position="1660"/>
        <end position="1718"/>
    </location>
</feature>
<organism evidence="3 5">
    <name type="scientific">Neospora caninum (strain Liverpool)</name>
    <dbReference type="NCBI Taxonomy" id="572307"/>
    <lineage>
        <taxon>Eukaryota</taxon>
        <taxon>Sar</taxon>
        <taxon>Alveolata</taxon>
        <taxon>Apicomplexa</taxon>
        <taxon>Conoidasida</taxon>
        <taxon>Coccidia</taxon>
        <taxon>Eucoccidiorida</taxon>
        <taxon>Eimeriorina</taxon>
        <taxon>Sarcocystidae</taxon>
        <taxon>Neospora</taxon>
    </lineage>
</organism>
<feature type="compositionally biased region" description="Basic residues" evidence="1">
    <location>
        <begin position="2616"/>
        <end position="2627"/>
    </location>
</feature>
<reference evidence="3" key="2">
    <citation type="submission" date="2011-03" db="EMBL/GenBank/DDBJ databases">
        <title>Comparative genomics and transcriptomics of Neospora caninum and Toxoplasma gondii.</title>
        <authorList>
            <person name="Reid A.J."/>
            <person name="Sohal A."/>
            <person name="Harris D."/>
            <person name="Quail M."/>
            <person name="Sanders M."/>
            <person name="Berriman M."/>
            <person name="Wastling J.M."/>
            <person name="Pain A."/>
        </authorList>
    </citation>
    <scope>NUCLEOTIDE SEQUENCE</scope>
    <source>
        <strain evidence="3">Liverpool</strain>
    </source>
</reference>
<feature type="compositionally biased region" description="Basic and acidic residues" evidence="1">
    <location>
        <begin position="1691"/>
        <end position="1705"/>
    </location>
</feature>
<feature type="compositionally biased region" description="Basic and acidic residues" evidence="1">
    <location>
        <begin position="2427"/>
        <end position="2441"/>
    </location>
</feature>
<evidence type="ECO:0008006" key="6">
    <source>
        <dbReference type="Google" id="ProtNLM"/>
    </source>
</evidence>
<reference evidence="4" key="4">
    <citation type="journal article" date="2015" name="PLoS ONE">
        <title>Comprehensive Evaluation of Toxoplasma gondii VEG and Neospora caninum LIV Genomes with Tachyzoite Stage Transcriptome and Proteome Defines Novel Transcript Features.</title>
        <authorList>
            <person name="Ramaprasad A."/>
            <person name="Mourier T."/>
            <person name="Naeem R."/>
            <person name="Malas T.B."/>
            <person name="Moussa E."/>
            <person name="Panigrahi A."/>
            <person name="Vermont S.J."/>
            <person name="Otto T.D."/>
            <person name="Wastling J."/>
            <person name="Pain A."/>
        </authorList>
    </citation>
    <scope>NUCLEOTIDE SEQUENCE</scope>
    <source>
        <strain evidence="4">Liverpool</strain>
    </source>
</reference>
<evidence type="ECO:0000256" key="1">
    <source>
        <dbReference type="SAM" id="MobiDB-lite"/>
    </source>
</evidence>
<dbReference type="InParanoid" id="F0VQ58"/>
<dbReference type="OMA" id="ERCGHTI"/>
<feature type="compositionally biased region" description="Basic and acidic residues" evidence="1">
    <location>
        <begin position="2123"/>
        <end position="2134"/>
    </location>
</feature>
<evidence type="ECO:0000313" key="3">
    <source>
        <dbReference type="EMBL" id="CBZ55855.1"/>
    </source>
</evidence>
<proteinExistence type="predicted"/>
<feature type="region of interest" description="Disordered" evidence="1">
    <location>
        <begin position="1585"/>
        <end position="1610"/>
    </location>
</feature>
<feature type="transmembrane region" description="Helical" evidence="2">
    <location>
        <begin position="110"/>
        <end position="129"/>
    </location>
</feature>
<feature type="compositionally biased region" description="Gly residues" evidence="1">
    <location>
        <begin position="2373"/>
        <end position="2382"/>
    </location>
</feature>
<feature type="compositionally biased region" description="Polar residues" evidence="1">
    <location>
        <begin position="714"/>
        <end position="726"/>
    </location>
</feature>
<feature type="compositionally biased region" description="Basic and acidic residues" evidence="1">
    <location>
        <begin position="836"/>
        <end position="854"/>
    </location>
</feature>
<feature type="region of interest" description="Disordered" evidence="1">
    <location>
        <begin position="711"/>
        <end position="732"/>
    </location>
</feature>
<dbReference type="EMBL" id="FR823393">
    <property type="protein sequence ID" value="CBZ55855.1"/>
    <property type="molecule type" value="Genomic_DNA"/>
</dbReference>
<dbReference type="GeneID" id="13441286"/>
<feature type="region of interest" description="Disordered" evidence="1">
    <location>
        <begin position="2362"/>
        <end position="2394"/>
    </location>
</feature>
<keyword evidence="2" id="KW-1133">Transmembrane helix</keyword>
<dbReference type="Proteomes" id="UP000007494">
    <property type="component" value="Chromosome XII"/>
</dbReference>
<sequence length="2627" mass="284138">MADRILHSHQPPLRVLPRRPSVVLEGRNADAPLPEGRPAPESTTPIPCCRRGYFPPFPVDVTGWLRFARSALPQSLRFQLWLLRLAFLCQALLVLGLTCCSIRLNKGTVLLLLLTVLVWLAVERGLHLAQSTSFKGSAGLRGRQHAEDVTLQPCVTVALLCELITPQVAVWILDLPAKTVLTSRLLSSSICRLLSIFARLSPADLFLVSTVDVGLSIGAVTSLRRWASFSEDVTLLAAASAALLFSGIANGLSNRVTAGLPTGLFFPFSEVSSRWSEPDSTEGNRRYCAIPPEHDGNAAKRAFCGPGYTGVFYVEERRRFPHIVSQDKSRNLQSENCFPVASVGQHGDGDGHPFPVRVNGGVDSEMSSHTTTTHFSSHQQTSVPAVRPSVLSMNELLSDHLDPGVTHSLLSPRGAGNSGSPVCRCPLRKVLPSLHNGELHDARSWTSPYLTGPKHYAMPQKHRQEDLWSSKHYANKQQTASRTATDVAGIVLRASDVLILSSLERCGHTIQTLATRSVPRVQGSGDGSSSEVDCRLLSEGMLVECHHLADELELIHKNLVGILRLLGRCSPGCPVSSEKMSNHPTVDQKNYPIPKQQNPDLWKDRQVGRPLNRCRRGVRNIQATCPACGSSDLLRCVCVAIDQACPFELYHCMDLLKRATAVISEATSVVVQVSIGDDVDSLASDRYGGSSGNTGIDYSTQDKLGSAGRLTLERNANQGRTSQPGETSADRTDEVAAIATTTQGVCEPGSSSCERDVNDRLPSVRMVRSQKELWLEGHEKELLVVLQSLIAAVSAAASPGDEVTVSVGVDTERVRGCREHADDCSGDSFTGYTHLGTEDGGRDEPLRGQEFDIPKGRSSRKANPFFVALEEQTEPPRLAFCFTINLHSVARGVSRDKTGVTENTNGDRYEMAPHLLATVVQECLHSPRCVHPLRVYDTDNHYNFHQMQLCGTRGHQEGTTDGRTCGAVQRGMDWMSREEHENRGLRSRRQGEELRFTKVPGSGAPGGLVAQGRWHCRCDGWVGDKAAAQQEKLDSLSSVIRFCHSVIERRFGGHLGTSCSSGPPTDLQTPKRVQEKTHVAGGNSVEAMGPEIHPQMLMNLLSGRRRSEGDARKLSDQTLRVEQRPSQDGFSIFFVLPFRRCPQAPGASSSCDCRFAETGYGGISGREGSQPRLGQTLQLDVKGIHSWTDSPRQGQLWQSRRPAAEKDSRLQTRITKWPWTRREADSETRAATSGAGFGNCAVLCNSDGSPVPVCFFPLPQASRCPSEAHPAVCTGTRTAVPSVHLADVAELIGSEIKGSRLTWNTERPHGAVGPLGDSEGQEQNVQEAVREHDPFREMLKERGQHRTREDGEETDGSRSGLSRGNEKGETPGRGSADSDTPTGSTLNTGKCTATREFLLDLALRHTSKKRSKYSCGQDSDRTGSNNIDKLAELSSSLLPFGDAPSWVPCVSSDRDLFAELGPKNGAGNYVRVPSTQAPVSCGSSKGAMALSAVTLLSPQTTKKRQMPDQDTATVEVNSPWREVRASAALGANCLTSDKSIEKATRAEEGDASYNALLAAGTGPCDASSNHACSQTRDSRQVHVRTARDESTPDVLSSACRSHKRSPQASTRALRHSSCLAFSSSDDEAAFSAAADALFEGSMCIDRGDKDNAKMLSVEGNASQDRVEGVGKHSNVSSKPGALLPRSQAETRQARRSEGHTEEVQGKRAGAGVDRETNNSHRVVQSCLSGGSNLPNTVGFTGLPSLQRISGSGHCVSTRRKSDSSLAIPSRSFIGTGRPPLESLQEESEPWSPPTGSNKDRSSCSEVAAPFQSVMTTVDSQDEPELRRSEKGKGGHNRTNRMESGAEGDQKNREFKDASQTGLTGQSDVQKTAEPAPETDVTTAVGDPRACAGEDAVRMGPQPSLAPHTHGMGAPAVVLRNSQHVGGVHSYVTKGTQAMQGDAFVDQLVGDGTKDRETPANAIHHIPLLRHSNAKSRSLHDELLLLTAESRRTCSTRDKPETGCGTADRLGASCGSLDKVRYTESTSGEGYDPQCNWPRGRSDDLDTHAMADLHQGVPNRLFLKSETEELGTRCQPLGDADVDGVGLRGDLFMPARNQLVFRCDGHDAGQVKQTAPCRRGEVYEAESDVRGDRTKRERPRPSVAACQPEGRSSPDVVPRCGSAPARTGDVSSALLDQDESEWDCGNRDSVPEVVLTPLSVIFPVPSEGLGRRENLTGENGTPMGDPQDQASVARRRQSPGPAEEGTEGDTRTIRFGSILSSMRTPAPSANQRVPSSQVEGTKETTTHSALTSDVTEELSEEDQQERRWMQLQQEEQQLRTQLNRTKGLLESLAARRKKTPHSVQAETVETPPLVALVVQTSGADSNANMEGSKQEGGTGGEIGEAGRSDEERDDGRVETPFILTRSLDAEGHDKVVLAASRGWSPRSSARDRTLASSPRRDAQSSPSSQVEFTWDRARYRGFSGSEEELFPSVRARANFGIPGGKAFLHQPVVWGRQGAIGANGTPMIVPRKLRGSPQENGQDRTYDSCGFVRAKPQVGLSIYGTPVTAARTVGSGLQELEEGRSGPPASTSQWRYRDSGGTGPQGHENRTGSVLGFRTAQIPMGLHGTPMTEPRFVRPRNSHGHRRE</sequence>
<accession>F0VQ58</accession>
<feature type="compositionally biased region" description="Polar residues" evidence="1">
    <location>
        <begin position="1857"/>
        <end position="1869"/>
    </location>
</feature>
<feature type="region of interest" description="Disordered" evidence="1">
    <location>
        <begin position="2123"/>
        <end position="2187"/>
    </location>
</feature>
<feature type="compositionally biased region" description="Polar residues" evidence="1">
    <location>
        <begin position="579"/>
        <end position="588"/>
    </location>
</feature>
<protein>
    <recommendedName>
        <fullName evidence="6">Transmembrane protein</fullName>
    </recommendedName>
</protein>
<gene>
    <name evidence="4" type="ORF">BN1204_062810</name>
    <name evidence="3" type="ORF">NCLIV_062810</name>
</gene>
<reference evidence="5" key="3">
    <citation type="journal article" date="2012" name="PLoS Pathog.">
        <title>Comparative genomics of the apicomplexan parasites Toxoplasma gondii and Neospora caninum: Coccidia differing in host range and transmission strategy.</title>
        <authorList>
            <person name="Reid A.J."/>
            <person name="Vermont S.J."/>
            <person name="Cotton J.A."/>
            <person name="Harris D."/>
            <person name="Hill-Cawthorne G.A."/>
            <person name="Konen-Waisman S."/>
            <person name="Latham S.M."/>
            <person name="Mourier T."/>
            <person name="Norton R."/>
            <person name="Quail M.A."/>
            <person name="Sanders M."/>
            <person name="Shanmugam D."/>
            <person name="Sohal A."/>
            <person name="Wasmuth J.D."/>
            <person name="Brunk B."/>
            <person name="Grigg M.E."/>
            <person name="Howard J.C."/>
            <person name="Parkinson J."/>
            <person name="Roos D.S."/>
            <person name="Trees A.J."/>
            <person name="Berriman M."/>
            <person name="Pain A."/>
            <person name="Wastling J.M."/>
        </authorList>
    </citation>
    <scope>NUCLEOTIDE SEQUENCE [LARGE SCALE GENOMIC DNA]</scope>
    <source>
        <strain evidence="5">Liverpool</strain>
    </source>
</reference>
<feature type="region of interest" description="Disordered" evidence="1">
    <location>
        <begin position="2421"/>
        <end position="2449"/>
    </location>
</feature>
<feature type="region of interest" description="Disordered" evidence="1">
    <location>
        <begin position="2203"/>
        <end position="2301"/>
    </location>
</feature>
<keyword evidence="2" id="KW-0472">Membrane</keyword>
<keyword evidence="5" id="KW-1185">Reference proteome</keyword>
<name>F0VQ58_NEOCL</name>
<feature type="region of interest" description="Disordered" evidence="1">
    <location>
        <begin position="1749"/>
        <end position="1885"/>
    </location>
</feature>
<dbReference type="EMBL" id="LN714487">
    <property type="protein sequence ID" value="CEL70599.1"/>
    <property type="molecule type" value="Genomic_DNA"/>
</dbReference>
<feature type="transmembrane region" description="Helical" evidence="2">
    <location>
        <begin position="81"/>
        <end position="104"/>
    </location>
</feature>
<dbReference type="OrthoDB" id="330439at2759"/>
<evidence type="ECO:0000256" key="2">
    <source>
        <dbReference type="SAM" id="Phobius"/>
    </source>
</evidence>
<evidence type="ECO:0000313" key="4">
    <source>
        <dbReference type="EMBL" id="CEL70599.1"/>
    </source>
</evidence>
<feature type="compositionally biased region" description="Polar residues" evidence="1">
    <location>
        <begin position="1377"/>
        <end position="1389"/>
    </location>
</feature>
<dbReference type="VEuPathDB" id="ToxoDB:NCLIV_062810"/>
<evidence type="ECO:0000313" key="5">
    <source>
        <dbReference type="Proteomes" id="UP000007494"/>
    </source>
</evidence>